<feature type="domain" description="C2H2-type" evidence="6">
    <location>
        <begin position="2"/>
        <end position="29"/>
    </location>
</feature>
<evidence type="ECO:0000256" key="2">
    <source>
        <dbReference type="ARBA" id="ARBA00022737"/>
    </source>
</evidence>
<feature type="domain" description="C2H2-type" evidence="6">
    <location>
        <begin position="33"/>
        <end position="60"/>
    </location>
</feature>
<evidence type="ECO:0000256" key="5">
    <source>
        <dbReference type="PROSITE-ProRule" id="PRU00042"/>
    </source>
</evidence>
<accession>A0A8J5QR33</accession>
<evidence type="ECO:0000259" key="6">
    <source>
        <dbReference type="PROSITE" id="PS50157"/>
    </source>
</evidence>
<sequence>MYHCDICNAGFNQVGHVAVHKIRHHESQSSQNFKCKFCDESFKSSYFLKLHLKNHKNEKYFYCNICLYKTRWPISIKVHTQNHSKTGLYICYDCGRSSKRKILLLQHRKKFHSS</sequence>
<reference evidence="7" key="1">
    <citation type="submission" date="2020-03" db="EMBL/GenBank/DDBJ databases">
        <authorList>
            <person name="Chebbi M.A."/>
            <person name="Drezen J.M."/>
        </authorList>
    </citation>
    <scope>NUCLEOTIDE SEQUENCE</scope>
    <source>
        <tissue evidence="7">Whole body</tissue>
    </source>
</reference>
<reference evidence="7" key="2">
    <citation type="submission" date="2021-04" db="EMBL/GenBank/DDBJ databases">
        <title>Genome-wide patterns of bracovirus chromosomal integration into multiple host tissues during parasitism.</title>
        <authorList>
            <person name="Chebbi M.A.C."/>
        </authorList>
    </citation>
    <scope>NUCLEOTIDE SEQUENCE</scope>
    <source>
        <tissue evidence="7">Whole body</tissue>
    </source>
</reference>
<dbReference type="InterPro" id="IPR013087">
    <property type="entry name" value="Znf_C2H2_type"/>
</dbReference>
<organism evidence="7 8">
    <name type="scientific">Cotesia typhae</name>
    <dbReference type="NCBI Taxonomy" id="2053667"/>
    <lineage>
        <taxon>Eukaryota</taxon>
        <taxon>Metazoa</taxon>
        <taxon>Ecdysozoa</taxon>
        <taxon>Arthropoda</taxon>
        <taxon>Hexapoda</taxon>
        <taxon>Insecta</taxon>
        <taxon>Pterygota</taxon>
        <taxon>Neoptera</taxon>
        <taxon>Endopterygota</taxon>
        <taxon>Hymenoptera</taxon>
        <taxon>Apocrita</taxon>
        <taxon>Ichneumonoidea</taxon>
        <taxon>Braconidae</taxon>
        <taxon>Microgastrinae</taxon>
        <taxon>Cotesia</taxon>
    </lineage>
</organism>
<keyword evidence="3 5" id="KW-0863">Zinc-finger</keyword>
<dbReference type="PANTHER" id="PTHR24379">
    <property type="entry name" value="KRAB AND ZINC FINGER DOMAIN-CONTAINING"/>
    <property type="match status" value="1"/>
</dbReference>
<keyword evidence="1" id="KW-0479">Metal-binding</keyword>
<keyword evidence="2" id="KW-0677">Repeat</keyword>
<proteinExistence type="predicted"/>
<dbReference type="EMBL" id="JAAOIC020000049">
    <property type="protein sequence ID" value="KAG8036266.1"/>
    <property type="molecule type" value="Genomic_DNA"/>
</dbReference>
<dbReference type="PROSITE" id="PS00028">
    <property type="entry name" value="ZINC_FINGER_C2H2_1"/>
    <property type="match status" value="2"/>
</dbReference>
<dbReference type="Proteomes" id="UP000729913">
    <property type="component" value="Unassembled WGS sequence"/>
</dbReference>
<evidence type="ECO:0000313" key="8">
    <source>
        <dbReference type="Proteomes" id="UP000729913"/>
    </source>
</evidence>
<dbReference type="AlphaFoldDB" id="A0A8J5QR33"/>
<keyword evidence="8" id="KW-1185">Reference proteome</keyword>
<comment type="caution">
    <text evidence="7">The sequence shown here is derived from an EMBL/GenBank/DDBJ whole genome shotgun (WGS) entry which is preliminary data.</text>
</comment>
<dbReference type="SMART" id="SM00355">
    <property type="entry name" value="ZnF_C2H2"/>
    <property type="match status" value="4"/>
</dbReference>
<dbReference type="GO" id="GO:0008270">
    <property type="term" value="F:zinc ion binding"/>
    <property type="evidence" value="ECO:0007669"/>
    <property type="project" value="UniProtKB-KW"/>
</dbReference>
<gene>
    <name evidence="7" type="ORF">G9C98_004846</name>
</gene>
<evidence type="ECO:0000256" key="3">
    <source>
        <dbReference type="ARBA" id="ARBA00022771"/>
    </source>
</evidence>
<dbReference type="Pfam" id="PF00096">
    <property type="entry name" value="zf-C2H2"/>
    <property type="match status" value="2"/>
</dbReference>
<evidence type="ECO:0000256" key="1">
    <source>
        <dbReference type="ARBA" id="ARBA00022723"/>
    </source>
</evidence>
<name>A0A8J5QR33_9HYME</name>
<evidence type="ECO:0000256" key="4">
    <source>
        <dbReference type="ARBA" id="ARBA00022833"/>
    </source>
</evidence>
<keyword evidence="4" id="KW-0862">Zinc</keyword>
<protein>
    <recommendedName>
        <fullName evidence="6">C2H2-type domain-containing protein</fullName>
    </recommendedName>
</protein>
<dbReference type="PROSITE" id="PS50157">
    <property type="entry name" value="ZINC_FINGER_C2H2_2"/>
    <property type="match status" value="3"/>
</dbReference>
<feature type="domain" description="C2H2-type" evidence="6">
    <location>
        <begin position="89"/>
        <end position="114"/>
    </location>
</feature>
<dbReference type="PANTHER" id="PTHR24379:SF121">
    <property type="entry name" value="C2H2-TYPE DOMAIN-CONTAINING PROTEIN"/>
    <property type="match status" value="1"/>
</dbReference>
<dbReference type="OrthoDB" id="9936054at2759"/>
<evidence type="ECO:0000313" key="7">
    <source>
        <dbReference type="EMBL" id="KAG8036266.1"/>
    </source>
</evidence>